<feature type="transmembrane region" description="Helical" evidence="7">
    <location>
        <begin position="214"/>
        <end position="236"/>
    </location>
</feature>
<dbReference type="Proteomes" id="UP000249619">
    <property type="component" value="Unassembled WGS sequence"/>
</dbReference>
<comment type="caution">
    <text evidence="9">The sequence shown here is derived from an EMBL/GenBank/DDBJ whole genome shotgun (WGS) entry which is preliminary data.</text>
</comment>
<evidence type="ECO:0000256" key="1">
    <source>
        <dbReference type="ARBA" id="ARBA00004141"/>
    </source>
</evidence>
<feature type="region of interest" description="Disordered" evidence="6">
    <location>
        <begin position="1197"/>
        <end position="1218"/>
    </location>
</feature>
<protein>
    <submittedName>
        <fullName evidence="9">Leucine rich repeat protein</fullName>
    </submittedName>
</protein>
<keyword evidence="10" id="KW-1185">Reference proteome</keyword>
<evidence type="ECO:0000256" key="7">
    <source>
        <dbReference type="SAM" id="Phobius"/>
    </source>
</evidence>
<evidence type="ECO:0000256" key="6">
    <source>
        <dbReference type="SAM" id="MobiDB-lite"/>
    </source>
</evidence>
<feature type="transmembrane region" description="Helical" evidence="7">
    <location>
        <begin position="478"/>
        <end position="505"/>
    </location>
</feature>
<reference evidence="10" key="1">
    <citation type="submission" date="2018-05" db="EMBL/GenBank/DDBJ databases">
        <title>Draft genome sequence of Stemphylium lycopersici strain CIDEFI 213.</title>
        <authorList>
            <person name="Medina R."/>
            <person name="Franco M.E.E."/>
            <person name="Lucentini C.G."/>
            <person name="Saparrat M.C.N."/>
            <person name="Balatti P.A."/>
        </authorList>
    </citation>
    <scope>NUCLEOTIDE SEQUENCE [LARGE SCALE GENOMIC DNA]</scope>
    <source>
        <strain evidence="10">CIDEFI 213</strain>
    </source>
</reference>
<evidence type="ECO:0000259" key="8">
    <source>
        <dbReference type="PROSITE" id="PS50850"/>
    </source>
</evidence>
<feature type="region of interest" description="Disordered" evidence="6">
    <location>
        <begin position="1"/>
        <end position="65"/>
    </location>
</feature>
<keyword evidence="4 7" id="KW-1133">Transmembrane helix</keyword>
<dbReference type="InterPro" id="IPR036259">
    <property type="entry name" value="MFS_trans_sf"/>
</dbReference>
<dbReference type="STRING" id="183478.A0A364MWC5"/>
<keyword evidence="5 7" id="KW-0472">Membrane</keyword>
<evidence type="ECO:0000256" key="2">
    <source>
        <dbReference type="ARBA" id="ARBA00008335"/>
    </source>
</evidence>
<gene>
    <name evidence="9" type="ORF">DDE83_007384</name>
</gene>
<dbReference type="SUPFAM" id="SSF103473">
    <property type="entry name" value="MFS general substrate transporter"/>
    <property type="match status" value="1"/>
</dbReference>
<dbReference type="FunFam" id="1.20.1720.10:FF:000061">
    <property type="entry name" value="Uncharacterized protein"/>
    <property type="match status" value="1"/>
</dbReference>
<dbReference type="GO" id="GO:0022857">
    <property type="term" value="F:transmembrane transporter activity"/>
    <property type="evidence" value="ECO:0007669"/>
    <property type="project" value="InterPro"/>
</dbReference>
<evidence type="ECO:0000256" key="3">
    <source>
        <dbReference type="ARBA" id="ARBA00022692"/>
    </source>
</evidence>
<feature type="compositionally biased region" description="Polar residues" evidence="6">
    <location>
        <begin position="925"/>
        <end position="937"/>
    </location>
</feature>
<dbReference type="CDD" id="cd17323">
    <property type="entry name" value="MFS_Tpo1_MDR_like"/>
    <property type="match status" value="1"/>
</dbReference>
<dbReference type="PROSITE" id="PS50850">
    <property type="entry name" value="MFS"/>
    <property type="match status" value="1"/>
</dbReference>
<dbReference type="InterPro" id="IPR032675">
    <property type="entry name" value="LRR_dom_sf"/>
</dbReference>
<evidence type="ECO:0000313" key="9">
    <source>
        <dbReference type="EMBL" id="RAR05405.1"/>
    </source>
</evidence>
<dbReference type="GO" id="GO:0005886">
    <property type="term" value="C:plasma membrane"/>
    <property type="evidence" value="ECO:0007669"/>
    <property type="project" value="TreeGrafter"/>
</dbReference>
<feature type="transmembrane region" description="Helical" evidence="7">
    <location>
        <begin position="277"/>
        <end position="297"/>
    </location>
</feature>
<accession>A0A364MWC5</accession>
<feature type="domain" description="Major facilitator superfamily (MFS) profile" evidence="8">
    <location>
        <begin position="123"/>
        <end position="604"/>
    </location>
</feature>
<dbReference type="Gene3D" id="3.80.10.10">
    <property type="entry name" value="Ribonuclease Inhibitor"/>
    <property type="match status" value="1"/>
</dbReference>
<feature type="transmembrane region" description="Helical" evidence="7">
    <location>
        <begin position="415"/>
        <end position="433"/>
    </location>
</feature>
<feature type="transmembrane region" description="Helical" evidence="7">
    <location>
        <begin position="453"/>
        <end position="472"/>
    </location>
</feature>
<feature type="compositionally biased region" description="Basic and acidic residues" evidence="6">
    <location>
        <begin position="37"/>
        <end position="65"/>
    </location>
</feature>
<dbReference type="FunFam" id="1.20.1250.20:FF:000082">
    <property type="entry name" value="MFS multidrug transporter, putative"/>
    <property type="match status" value="1"/>
</dbReference>
<feature type="region of interest" description="Disordered" evidence="6">
    <location>
        <begin position="910"/>
        <end position="999"/>
    </location>
</feature>
<evidence type="ECO:0000256" key="5">
    <source>
        <dbReference type="ARBA" id="ARBA00023136"/>
    </source>
</evidence>
<dbReference type="PANTHER" id="PTHR23502:SF134">
    <property type="entry name" value="MAJOR FACILITATOR SUPERFAMILY (MFS) PROFILE DOMAIN-CONTAINING PROTEIN-RELATED"/>
    <property type="match status" value="1"/>
</dbReference>
<dbReference type="EMBL" id="QGDH01000133">
    <property type="protein sequence ID" value="RAR05405.1"/>
    <property type="molecule type" value="Genomic_DNA"/>
</dbReference>
<dbReference type="Pfam" id="PF07690">
    <property type="entry name" value="MFS_1"/>
    <property type="match status" value="1"/>
</dbReference>
<organism evidence="9 10">
    <name type="scientific">Stemphylium lycopersici</name>
    <name type="common">Tomato gray leaf spot disease fungus</name>
    <name type="synonym">Thyrospora lycopersici</name>
    <dbReference type="NCBI Taxonomy" id="183478"/>
    <lineage>
        <taxon>Eukaryota</taxon>
        <taxon>Fungi</taxon>
        <taxon>Dikarya</taxon>
        <taxon>Ascomycota</taxon>
        <taxon>Pezizomycotina</taxon>
        <taxon>Dothideomycetes</taxon>
        <taxon>Pleosporomycetidae</taxon>
        <taxon>Pleosporales</taxon>
        <taxon>Pleosporineae</taxon>
        <taxon>Pleosporaceae</taxon>
        <taxon>Stemphylium</taxon>
    </lineage>
</organism>
<feature type="transmembrane region" description="Helical" evidence="7">
    <location>
        <begin position="377"/>
        <end position="403"/>
    </location>
</feature>
<dbReference type="Gene3D" id="1.20.1250.20">
    <property type="entry name" value="MFS general substrate transporter like domains"/>
    <property type="match status" value="1"/>
</dbReference>
<dbReference type="SUPFAM" id="SSF52047">
    <property type="entry name" value="RNI-like"/>
    <property type="match status" value="1"/>
</dbReference>
<feature type="compositionally biased region" description="Low complexity" evidence="6">
    <location>
        <begin position="946"/>
        <end position="959"/>
    </location>
</feature>
<name>A0A364MWC5_STELY</name>
<keyword evidence="3 7" id="KW-0812">Transmembrane</keyword>
<dbReference type="InterPro" id="IPR011701">
    <property type="entry name" value="MFS"/>
</dbReference>
<feature type="transmembrane region" description="Helical" evidence="7">
    <location>
        <begin position="153"/>
        <end position="177"/>
    </location>
</feature>
<proteinExistence type="inferred from homology"/>
<dbReference type="InterPro" id="IPR020846">
    <property type="entry name" value="MFS_dom"/>
</dbReference>
<evidence type="ECO:0000313" key="10">
    <source>
        <dbReference type="Proteomes" id="UP000249619"/>
    </source>
</evidence>
<comment type="subcellular location">
    <subcellularLocation>
        <location evidence="1">Membrane</location>
        <topology evidence="1">Multi-pass membrane protein</topology>
    </subcellularLocation>
</comment>
<feature type="transmembrane region" description="Helical" evidence="7">
    <location>
        <begin position="122"/>
        <end position="141"/>
    </location>
</feature>
<comment type="similarity">
    <text evidence="2">Belongs to the major facilitator superfamily.</text>
</comment>
<sequence>MVPNPEINLSGDSELGVSDSNNEPRIRASSDMYSNSAEERYHGHKSDPEKEEYKEHESAMEYKAQEDPREADIVWHYLTFDIELPHPTTIYPEQPGQEPPPEPPNLVKYTNPFDWSESRKSFTVWISCVITALTAFSAGAYTPGVEQMTEEWGVSSVAALVGITTFTTGFAIAPMVLAPFSEINGRRPVFLASGILFVICQLCSGLTQSYAGMLVVRFFLGIGGSTFSTMVGGVVSDIYHAQDRNTPMALFSGSALFGTSFGPLVCGFIAQNTTWRWIFYVQAISCGMMVALICVVFKETRGSVLLSRKAKRLNKWYEAREAAGYYGVNVRDDEKTGSMTSQRLRWKVRSDEERTSLGKMIGISLYRPFHLLFTEPVVFWFSLWVAFSWAVLYLTLAAIPLVFQNNHGFSLQQANAVFASMGIASILATILSIYQEKIAKRHGKATGTPEGRLYFACIESACMPIGLFMFGWTSFSEIHWVVPAIAIGIATIGIFSIYLATFNFLADTYHRYASSALAAQSFCRNMLVALTRFKRTLPYVRPAVRELTHTMRFPPAHAELYDGPHAEWLRDCLEYLPRLQCLIVDGLPFFDHACLLSLRYPSLRRKSIQPNAFPVFSLRLLDASGCTNATSTGLAEALPHFPDLVSLDLSKTAAAKDKAVLAALTYLRNLRVLNLRGLGMKDDDFAVVAHAIRSQVRSLDISDNYLTDTSTRLLLELCLKETIIAPHAYRGPLAPVEYEQSGNEMDAFETENLVGHLRKKLTEGFVGSLAIEEARDLGISHLYLSKNSITIEGIFGLLRSGRLQVLDAGILPATIRNPYPEDPGAGEDDMELPSAAKLIPILAEFASHKLRYLRLNFQILTEDAPIEVTASPRVELCGDLGVYKPSDAHELEAIEPPTPELDSEITAIYETPGDSSHPIELPGSFPSSDQRRGPSSANDDDSGVETSRSPAISTTSSSSFVKRGPAYAPEPVLPDSSLTLVRPSQQRDENNRPSSRSDWIEIQGGLVPTSTHNMPPSPATSTIMGSRGNSFYYIEDRKSRLEHRQSDENCLHPGMLPNLHTLVLTEVPINAEKYVIDRIIQFIKDAAEEALIARQRAKHTYVLPPGRRRAIAEQEYASSLFALKRVVLEMASPQSAPKKISTSWRAYPTKSTTQDADSEAFWEAASHDFSFFGDEECGLPGGETGRTLPLAAMGGLELAPSRNQPPPECRNPKPDSDPRRLFDVVGAISKFRKERKAAYTNLVQMGEADPELEGYWPGSITVMRKQNNPEAGEVDCYGNRYESGWYYR</sequence>
<feature type="transmembrane region" description="Helical" evidence="7">
    <location>
        <begin position="189"/>
        <end position="208"/>
    </location>
</feature>
<evidence type="ECO:0000256" key="4">
    <source>
        <dbReference type="ARBA" id="ARBA00022989"/>
    </source>
</evidence>
<feature type="transmembrane region" description="Helical" evidence="7">
    <location>
        <begin position="248"/>
        <end position="271"/>
    </location>
</feature>
<dbReference type="PANTHER" id="PTHR23502">
    <property type="entry name" value="MAJOR FACILITATOR SUPERFAMILY"/>
    <property type="match status" value="1"/>
</dbReference>